<dbReference type="GO" id="GO:0003676">
    <property type="term" value="F:nucleic acid binding"/>
    <property type="evidence" value="ECO:0007669"/>
    <property type="project" value="InterPro"/>
</dbReference>
<gene>
    <name evidence="2" type="ORF">KEU06_08865</name>
</gene>
<comment type="caution">
    <text evidence="2">The sequence shown here is derived from an EMBL/GenBank/DDBJ whole genome shotgun (WGS) entry which is preliminary data.</text>
</comment>
<keyword evidence="2" id="KW-0255">Endonuclease</keyword>
<keyword evidence="2" id="KW-0540">Nuclease</keyword>
<evidence type="ECO:0000259" key="1">
    <source>
        <dbReference type="SMART" id="SM00507"/>
    </source>
</evidence>
<evidence type="ECO:0000313" key="3">
    <source>
        <dbReference type="Proteomes" id="UP000680348"/>
    </source>
</evidence>
<proteinExistence type="predicted"/>
<dbReference type="GO" id="GO:0008270">
    <property type="term" value="F:zinc ion binding"/>
    <property type="evidence" value="ECO:0007669"/>
    <property type="project" value="InterPro"/>
</dbReference>
<sequence>MSKEQKQRRKGMPSKQAIHDHWLPILEEQGFEVSGDVCCAACGDGARLERAHIVAIWHGGDNSPDNLHVLCAPCHIESEGLAEQYNKSMYWSWFANKQTTYQGHMDHIFVRLTSRGFNYAELTTLAEAGDFSGVYDYICFYAQAMPALSEKFRTVVLDCFAPLIEPDDPFLVEEIR</sequence>
<name>A0A942I2Q0_9HYPH</name>
<dbReference type="EMBL" id="JAGWCR010000004">
    <property type="protein sequence ID" value="MBS3648739.1"/>
    <property type="molecule type" value="Genomic_DNA"/>
</dbReference>
<dbReference type="RefSeq" id="WP_188254303.1">
    <property type="nucleotide sequence ID" value="NZ_JABVCF010000004.1"/>
</dbReference>
<reference evidence="2" key="1">
    <citation type="submission" date="2021-04" db="EMBL/GenBank/DDBJ databases">
        <title>Pseudaminobacter soli sp. nov., isolated from paddy soil contaminated by heavy metals.</title>
        <authorList>
            <person name="Zhang K."/>
        </authorList>
    </citation>
    <scope>NUCLEOTIDE SEQUENCE</scope>
    <source>
        <strain evidence="2">19-2017</strain>
    </source>
</reference>
<keyword evidence="3" id="KW-1185">Reference proteome</keyword>
<keyword evidence="2" id="KW-0378">Hydrolase</keyword>
<dbReference type="GO" id="GO:0004519">
    <property type="term" value="F:endonuclease activity"/>
    <property type="evidence" value="ECO:0007669"/>
    <property type="project" value="UniProtKB-KW"/>
</dbReference>
<dbReference type="InterPro" id="IPR002711">
    <property type="entry name" value="HNH"/>
</dbReference>
<accession>A0A942I2Q0</accession>
<organism evidence="2 3">
    <name type="scientific">Pseudaminobacter soli</name>
    <name type="common">ex Zhang et al. 2022</name>
    <dbReference type="NCBI Taxonomy" id="2831468"/>
    <lineage>
        <taxon>Bacteria</taxon>
        <taxon>Pseudomonadati</taxon>
        <taxon>Pseudomonadota</taxon>
        <taxon>Alphaproteobacteria</taxon>
        <taxon>Hyphomicrobiales</taxon>
        <taxon>Phyllobacteriaceae</taxon>
        <taxon>Pseudaminobacter</taxon>
    </lineage>
</organism>
<dbReference type="AlphaFoldDB" id="A0A942I2Q0"/>
<dbReference type="Proteomes" id="UP000680348">
    <property type="component" value="Unassembled WGS sequence"/>
</dbReference>
<dbReference type="Pfam" id="PF01844">
    <property type="entry name" value="HNH"/>
    <property type="match status" value="1"/>
</dbReference>
<evidence type="ECO:0000313" key="2">
    <source>
        <dbReference type="EMBL" id="MBS3648739.1"/>
    </source>
</evidence>
<dbReference type="SMART" id="SM00507">
    <property type="entry name" value="HNHc"/>
    <property type="match status" value="1"/>
</dbReference>
<dbReference type="CDD" id="cd00085">
    <property type="entry name" value="HNHc"/>
    <property type="match status" value="1"/>
</dbReference>
<dbReference type="InterPro" id="IPR003615">
    <property type="entry name" value="HNH_nuc"/>
</dbReference>
<dbReference type="Gene3D" id="1.10.30.50">
    <property type="match status" value="1"/>
</dbReference>
<feature type="domain" description="HNH nuclease" evidence="1">
    <location>
        <begin position="26"/>
        <end position="76"/>
    </location>
</feature>
<protein>
    <submittedName>
        <fullName evidence="2">HNH endonuclease</fullName>
    </submittedName>
</protein>